<dbReference type="EMBL" id="JWHR01000115">
    <property type="protein sequence ID" value="KHS56301.1"/>
    <property type="molecule type" value="Genomic_DNA"/>
</dbReference>
<feature type="domain" description="TaqI-like C-terminal specificity" evidence="10">
    <location>
        <begin position="431"/>
        <end position="519"/>
    </location>
</feature>
<dbReference type="InterPro" id="IPR029063">
    <property type="entry name" value="SAM-dependent_MTases_sf"/>
</dbReference>
<dbReference type="Pfam" id="PF07669">
    <property type="entry name" value="Eco57I"/>
    <property type="match status" value="1"/>
</dbReference>
<evidence type="ECO:0000256" key="3">
    <source>
        <dbReference type="ARBA" id="ARBA00022679"/>
    </source>
</evidence>
<evidence type="ECO:0000256" key="4">
    <source>
        <dbReference type="ARBA" id="ARBA00022691"/>
    </source>
</evidence>
<keyword evidence="4" id="KW-0949">S-adenosyl-L-methionine</keyword>
<dbReference type="EC" id="2.1.1.72" evidence="1"/>
<keyword evidence="2 11" id="KW-0489">Methyltransferase</keyword>
<keyword evidence="12" id="KW-1185">Reference proteome</keyword>
<keyword evidence="5" id="KW-0680">Restriction system</keyword>
<gene>
    <name evidence="11" type="ORF">QX51_14575</name>
</gene>
<dbReference type="GO" id="GO:0009007">
    <property type="term" value="F:site-specific DNA-methyltransferase (adenine-specific) activity"/>
    <property type="evidence" value="ECO:0007669"/>
    <property type="project" value="UniProtKB-EC"/>
</dbReference>
<dbReference type="Pfam" id="PF12950">
    <property type="entry name" value="TaqI_C"/>
    <property type="match status" value="1"/>
</dbReference>
<dbReference type="GO" id="GO:0003677">
    <property type="term" value="F:DNA binding"/>
    <property type="evidence" value="ECO:0007669"/>
    <property type="project" value="UniProtKB-KW"/>
</dbReference>
<evidence type="ECO:0000256" key="8">
    <source>
        <dbReference type="SAM" id="Coils"/>
    </source>
</evidence>
<accession>A0A0B3VHN4</accession>
<dbReference type="PANTHER" id="PTHR33841">
    <property type="entry name" value="DNA METHYLTRANSFERASE YEEA-RELATED"/>
    <property type="match status" value="1"/>
</dbReference>
<evidence type="ECO:0000313" key="11">
    <source>
        <dbReference type="EMBL" id="KHS56301.1"/>
    </source>
</evidence>
<keyword evidence="6" id="KW-0238">DNA-binding</keyword>
<protein>
    <recommendedName>
        <fullName evidence="1">site-specific DNA-methyltransferase (adenine-specific)</fullName>
        <ecNumber evidence="1">2.1.1.72</ecNumber>
    </recommendedName>
</protein>
<dbReference type="OrthoDB" id="9815272at2"/>
<dbReference type="InterPro" id="IPR011639">
    <property type="entry name" value="MethylTrfase_TaqI-like_dom"/>
</dbReference>
<dbReference type="PRINTS" id="PR00507">
    <property type="entry name" value="N12N6MTFRASE"/>
</dbReference>
<evidence type="ECO:0000256" key="6">
    <source>
        <dbReference type="ARBA" id="ARBA00023125"/>
    </source>
</evidence>
<proteinExistence type="predicted"/>
<evidence type="ECO:0000259" key="10">
    <source>
        <dbReference type="Pfam" id="PF12950"/>
    </source>
</evidence>
<evidence type="ECO:0000256" key="5">
    <source>
        <dbReference type="ARBA" id="ARBA00022747"/>
    </source>
</evidence>
<keyword evidence="3 11" id="KW-0808">Transferase</keyword>
<comment type="caution">
    <text evidence="11">The sequence shown here is derived from an EMBL/GenBank/DDBJ whole genome shotgun (WGS) entry which is preliminary data.</text>
</comment>
<reference evidence="11 12" key="1">
    <citation type="submission" date="2014-12" db="EMBL/GenBank/DDBJ databases">
        <title>Draft genome sequence of Terrisporobacter sp. 08-306576, isolated from the blood culture of a bacteremia patient.</title>
        <authorList>
            <person name="Lund L.C."/>
            <person name="Sydenham T.V."/>
            <person name="Hogh S.V."/>
            <person name="Skov M.N."/>
            <person name="Kemp M."/>
            <person name="Justesen U.S."/>
        </authorList>
    </citation>
    <scope>NUCLEOTIDE SEQUENCE [LARGE SCALE GENOMIC DNA]</scope>
    <source>
        <strain evidence="11 12">08-306576</strain>
    </source>
</reference>
<keyword evidence="8" id="KW-0175">Coiled coil</keyword>
<feature type="domain" description="Type II methyltransferase M.TaqI-like" evidence="9">
    <location>
        <begin position="101"/>
        <end position="249"/>
    </location>
</feature>
<evidence type="ECO:0000313" key="12">
    <source>
        <dbReference type="Proteomes" id="UP000031189"/>
    </source>
</evidence>
<organism evidence="11 12">
    <name type="scientific">Terrisporobacter othiniensis</name>
    <dbReference type="NCBI Taxonomy" id="1577792"/>
    <lineage>
        <taxon>Bacteria</taxon>
        <taxon>Bacillati</taxon>
        <taxon>Bacillota</taxon>
        <taxon>Clostridia</taxon>
        <taxon>Peptostreptococcales</taxon>
        <taxon>Peptostreptococcaceae</taxon>
        <taxon>Terrisporobacter</taxon>
    </lineage>
</organism>
<dbReference type="SUPFAM" id="SSF53335">
    <property type="entry name" value="S-adenosyl-L-methionine-dependent methyltransferases"/>
    <property type="match status" value="1"/>
</dbReference>
<evidence type="ECO:0000256" key="7">
    <source>
        <dbReference type="ARBA" id="ARBA00047942"/>
    </source>
</evidence>
<dbReference type="GO" id="GO:0032259">
    <property type="term" value="P:methylation"/>
    <property type="evidence" value="ECO:0007669"/>
    <property type="project" value="UniProtKB-KW"/>
</dbReference>
<sequence>MDNYEFAKSYEESLTLYDKKIKGIYYTPKIIVKYILEEMFKNHNIVKNPEPKILDLSCGCGNFLIEVYDVLYTLIKNNIEEINKKYGEEYINNISDHIISKCIYGVDIDKDAINILKQTLNKKKLYYDNEEKDTPIIINNISCEDALRKEYFIKFDYIVGNPPYIGHKMLDKEYKKFLLSEYKEVYKDKADVYFCFYKKALSLINDKGKIGFITPRYFLESPSGKFLRDYLWSSCNIKKIIDLKNVNVFKNLGIATLIAILEKKTDYNILATYKIRDSINIDNIKDLKILLDGDKCEKISINQKYLQNDWIILNHEEKILYDRIEEKSEYTLEDICISFQGIITGCDKAFILNNQDERIKHIDKKLLKSWIKNRNVNQYIIEESDQKLIYSNDIEEINNYPYIEEKCFKPYKNKLENRRECIKKVRKWYELQWGRDTSLFERRKIMYPYKSSNNKFAIDNNNNFSSADVYSFYIKKEYEKVFSYEYIVGILNSKIYDRYFKMIGKCMGNKIYDYYPNKVMKLKIFKDKNYNEIEDTSKKIISIKKEVEMSKNRVKLQGKKNILNKEINYLENESHFLQNKINELINKSLNL</sequence>
<evidence type="ECO:0000256" key="2">
    <source>
        <dbReference type="ARBA" id="ARBA00022603"/>
    </source>
</evidence>
<dbReference type="PANTHER" id="PTHR33841:SF6">
    <property type="entry name" value="TYPE II METHYLTRANSFERASE M.HINDII"/>
    <property type="match status" value="1"/>
</dbReference>
<evidence type="ECO:0000259" key="9">
    <source>
        <dbReference type="Pfam" id="PF07669"/>
    </source>
</evidence>
<name>A0A0B3VHN4_9FIRM</name>
<comment type="catalytic activity">
    <reaction evidence="7">
        <text>a 2'-deoxyadenosine in DNA + S-adenosyl-L-methionine = an N(6)-methyl-2'-deoxyadenosine in DNA + S-adenosyl-L-homocysteine + H(+)</text>
        <dbReference type="Rhea" id="RHEA:15197"/>
        <dbReference type="Rhea" id="RHEA-COMP:12418"/>
        <dbReference type="Rhea" id="RHEA-COMP:12419"/>
        <dbReference type="ChEBI" id="CHEBI:15378"/>
        <dbReference type="ChEBI" id="CHEBI:57856"/>
        <dbReference type="ChEBI" id="CHEBI:59789"/>
        <dbReference type="ChEBI" id="CHEBI:90615"/>
        <dbReference type="ChEBI" id="CHEBI:90616"/>
        <dbReference type="EC" id="2.1.1.72"/>
    </reaction>
</comment>
<dbReference type="AlphaFoldDB" id="A0A0B3VHN4"/>
<dbReference type="Gene3D" id="3.40.50.150">
    <property type="entry name" value="Vaccinia Virus protein VP39"/>
    <property type="match status" value="1"/>
</dbReference>
<evidence type="ECO:0000256" key="1">
    <source>
        <dbReference type="ARBA" id="ARBA00011900"/>
    </source>
</evidence>
<dbReference type="InterPro" id="IPR050953">
    <property type="entry name" value="N4_N6_ade-DNA_methylase"/>
</dbReference>
<dbReference type="Proteomes" id="UP000031189">
    <property type="component" value="Unassembled WGS sequence"/>
</dbReference>
<dbReference type="REBASE" id="108597">
    <property type="entry name" value="M.Tot306576ORF14575P"/>
</dbReference>
<dbReference type="GO" id="GO:0009307">
    <property type="term" value="P:DNA restriction-modification system"/>
    <property type="evidence" value="ECO:0007669"/>
    <property type="project" value="UniProtKB-KW"/>
</dbReference>
<dbReference type="PROSITE" id="PS00092">
    <property type="entry name" value="N6_MTASE"/>
    <property type="match status" value="1"/>
</dbReference>
<dbReference type="InterPro" id="IPR002052">
    <property type="entry name" value="DNA_methylase_N6_adenine_CS"/>
</dbReference>
<dbReference type="InterPro" id="IPR025931">
    <property type="entry name" value="TaqI_C"/>
</dbReference>
<feature type="coiled-coil region" evidence="8">
    <location>
        <begin position="553"/>
        <end position="587"/>
    </location>
</feature>
<dbReference type="STRING" id="1577792.QX51_14575"/>
<dbReference type="CDD" id="cd02440">
    <property type="entry name" value="AdoMet_MTases"/>
    <property type="match status" value="1"/>
</dbReference>